<dbReference type="EMBL" id="FOHX01000004">
    <property type="protein sequence ID" value="SET85877.1"/>
    <property type="molecule type" value="Genomic_DNA"/>
</dbReference>
<dbReference type="OrthoDB" id="330810at2"/>
<dbReference type="Pfam" id="PF05973">
    <property type="entry name" value="Gp49"/>
    <property type="match status" value="1"/>
</dbReference>
<accession>A0A1I0HPG4</accession>
<dbReference type="Proteomes" id="UP000199361">
    <property type="component" value="Unassembled WGS sequence"/>
</dbReference>
<dbReference type="InterPro" id="IPR009241">
    <property type="entry name" value="HigB-like"/>
</dbReference>
<dbReference type="RefSeq" id="WP_091081456.1">
    <property type="nucleotide sequence ID" value="NZ_FOHX01000004.1"/>
</dbReference>
<evidence type="ECO:0000313" key="1">
    <source>
        <dbReference type="EMBL" id="SET85877.1"/>
    </source>
</evidence>
<name>A0A1I0HPG4_9ACTN</name>
<evidence type="ECO:0000313" key="2">
    <source>
        <dbReference type="Proteomes" id="UP000199361"/>
    </source>
</evidence>
<organism evidence="1 2">
    <name type="scientific">Nonomuraea wenchangensis</name>
    <dbReference type="NCBI Taxonomy" id="568860"/>
    <lineage>
        <taxon>Bacteria</taxon>
        <taxon>Bacillati</taxon>
        <taxon>Actinomycetota</taxon>
        <taxon>Actinomycetes</taxon>
        <taxon>Streptosporangiales</taxon>
        <taxon>Streptosporangiaceae</taxon>
        <taxon>Nonomuraea</taxon>
    </lineage>
</organism>
<sequence>MEEWEIRVTNEILAWIKALDERSRVQVVDAIDRLAEAGPSLGRPLVDKLEGTRVHNLKELRPGSAGRSEIRILFVFDPWRSAILLLGGDKSGDWSGWYRRAIPHAEELYEKYLTEREAEEKDR</sequence>
<reference evidence="1 2" key="1">
    <citation type="submission" date="2016-10" db="EMBL/GenBank/DDBJ databases">
        <authorList>
            <person name="de Groot N.N."/>
        </authorList>
    </citation>
    <scope>NUCLEOTIDE SEQUENCE [LARGE SCALE GENOMIC DNA]</scope>
    <source>
        <strain evidence="1 2">CGMCC 4.5598</strain>
    </source>
</reference>
<gene>
    <name evidence="1" type="ORF">SAMN05421811_104425</name>
</gene>
<keyword evidence="2" id="KW-1185">Reference proteome</keyword>
<evidence type="ECO:0008006" key="3">
    <source>
        <dbReference type="Google" id="ProtNLM"/>
    </source>
</evidence>
<proteinExistence type="predicted"/>
<dbReference type="AlphaFoldDB" id="A0A1I0HPG4"/>
<protein>
    <recommendedName>
        <fullName evidence="3">Phage derived protein Gp49-like</fullName>
    </recommendedName>
</protein>
<dbReference type="STRING" id="568860.SAMN05421811_104425"/>